<feature type="transmembrane region" description="Helical" evidence="5">
    <location>
        <begin position="197"/>
        <end position="216"/>
    </location>
</feature>
<feature type="transmembrane region" description="Helical" evidence="5">
    <location>
        <begin position="316"/>
        <end position="334"/>
    </location>
</feature>
<dbReference type="NCBIfam" id="NF004741">
    <property type="entry name" value="PRK06076.1-2"/>
    <property type="match status" value="1"/>
</dbReference>
<dbReference type="InterPro" id="IPR018086">
    <property type="entry name" value="NADH_UbQ_OxRdtase_su1_CS"/>
</dbReference>
<feature type="transmembrane region" description="Helical" evidence="5">
    <location>
        <begin position="20"/>
        <end position="41"/>
    </location>
</feature>
<dbReference type="HAMAP" id="MF_01350">
    <property type="entry name" value="NDH1_NuoH"/>
    <property type="match status" value="1"/>
</dbReference>
<evidence type="ECO:0000256" key="2">
    <source>
        <dbReference type="ARBA" id="ARBA00022692"/>
    </source>
</evidence>
<keyword evidence="5" id="KW-1278">Translocase</keyword>
<keyword evidence="4 5" id="KW-0472">Membrane</keyword>
<dbReference type="GO" id="GO:0009060">
    <property type="term" value="P:aerobic respiration"/>
    <property type="evidence" value="ECO:0007669"/>
    <property type="project" value="TreeGrafter"/>
</dbReference>
<keyword evidence="2 5" id="KW-0812">Transmembrane</keyword>
<dbReference type="KEGG" id="eff:skT53_27160"/>
<protein>
    <recommendedName>
        <fullName evidence="5">NADH-quinone oxidoreductase subunit H</fullName>
        <ecNumber evidence="5">7.1.1.-</ecNumber>
    </recommendedName>
    <alternativeName>
        <fullName evidence="5">NADH dehydrogenase I subunit H</fullName>
    </alternativeName>
    <alternativeName>
        <fullName evidence="5">NDH-1 subunit H</fullName>
    </alternativeName>
</protein>
<feature type="transmembrane region" description="Helical" evidence="5">
    <location>
        <begin position="88"/>
        <end position="112"/>
    </location>
</feature>
<dbReference type="PROSITE" id="PS00667">
    <property type="entry name" value="COMPLEX1_ND1_1"/>
    <property type="match status" value="1"/>
</dbReference>
<comment type="function">
    <text evidence="5">NDH-1 shuttles electrons from NADH, via FMN and iron-sulfur (Fe-S) centers, to quinones in the respiratory chain. The immediate electron acceptor for the enzyme in this species is believed to be ubiquinone. Couples the redox reaction to proton translocation (for every two electrons transferred, four hydrogen ions are translocated across the cytoplasmic membrane), and thus conserves the redox energy in a proton gradient. This subunit may bind ubiquinone.</text>
</comment>
<keyword evidence="8" id="KW-1185">Reference proteome</keyword>
<keyword evidence="5" id="KW-0874">Quinone</keyword>
<dbReference type="EC" id="7.1.1.-" evidence="5"/>
<evidence type="ECO:0000256" key="6">
    <source>
        <dbReference type="RuleBase" id="RU000471"/>
    </source>
</evidence>
<evidence type="ECO:0000313" key="7">
    <source>
        <dbReference type="EMBL" id="BCJ87731.1"/>
    </source>
</evidence>
<dbReference type="EMBL" id="AP023366">
    <property type="protein sequence ID" value="BCJ87731.1"/>
    <property type="molecule type" value="Genomic_DNA"/>
</dbReference>
<evidence type="ECO:0000256" key="3">
    <source>
        <dbReference type="ARBA" id="ARBA00022989"/>
    </source>
</evidence>
<evidence type="ECO:0000256" key="1">
    <source>
        <dbReference type="ARBA" id="ARBA00004141"/>
    </source>
</evidence>
<proteinExistence type="inferred from homology"/>
<feature type="transmembrane region" description="Helical" evidence="5">
    <location>
        <begin position="166"/>
        <end position="185"/>
    </location>
</feature>
<name>A0A7I8DIR1_9BACL</name>
<dbReference type="Pfam" id="PF00146">
    <property type="entry name" value="NADHdh"/>
    <property type="match status" value="1"/>
</dbReference>
<dbReference type="RefSeq" id="WP_200758027.1">
    <property type="nucleotide sequence ID" value="NZ_AP023366.1"/>
</dbReference>
<dbReference type="GO" id="GO:0005886">
    <property type="term" value="C:plasma membrane"/>
    <property type="evidence" value="ECO:0007669"/>
    <property type="project" value="UniProtKB-SubCell"/>
</dbReference>
<comment type="catalytic activity">
    <reaction evidence="5">
        <text>a quinone + NADH + 5 H(+)(in) = a quinol + NAD(+) + 4 H(+)(out)</text>
        <dbReference type="Rhea" id="RHEA:57888"/>
        <dbReference type="ChEBI" id="CHEBI:15378"/>
        <dbReference type="ChEBI" id="CHEBI:24646"/>
        <dbReference type="ChEBI" id="CHEBI:57540"/>
        <dbReference type="ChEBI" id="CHEBI:57945"/>
        <dbReference type="ChEBI" id="CHEBI:132124"/>
    </reaction>
</comment>
<keyword evidence="5" id="KW-0830">Ubiquinone</keyword>
<evidence type="ECO:0000256" key="4">
    <source>
        <dbReference type="ARBA" id="ARBA00023136"/>
    </source>
</evidence>
<dbReference type="PANTHER" id="PTHR11432:SF3">
    <property type="entry name" value="NADH-UBIQUINONE OXIDOREDUCTASE CHAIN 1"/>
    <property type="match status" value="1"/>
</dbReference>
<evidence type="ECO:0000313" key="8">
    <source>
        <dbReference type="Proteomes" id="UP000593802"/>
    </source>
</evidence>
<dbReference type="GO" id="GO:0016655">
    <property type="term" value="F:oxidoreductase activity, acting on NAD(P)H, quinone or similar compound as acceptor"/>
    <property type="evidence" value="ECO:0007669"/>
    <property type="project" value="UniProtKB-UniRule"/>
</dbReference>
<accession>A0A7I8DIR1</accession>
<comment type="similarity">
    <text evidence="5 6">Belongs to the complex I subunit 1 family.</text>
</comment>
<feature type="transmembrane region" description="Helical" evidence="5">
    <location>
        <begin position="124"/>
        <end position="145"/>
    </location>
</feature>
<keyword evidence="5" id="KW-1003">Cell membrane</keyword>
<dbReference type="GO" id="GO:0048038">
    <property type="term" value="F:quinone binding"/>
    <property type="evidence" value="ECO:0007669"/>
    <property type="project" value="UniProtKB-KW"/>
</dbReference>
<gene>
    <name evidence="5 7" type="primary">nuoH</name>
    <name evidence="7" type="ORF">skT53_27160</name>
</gene>
<dbReference type="GO" id="GO:0003954">
    <property type="term" value="F:NADH dehydrogenase activity"/>
    <property type="evidence" value="ECO:0007669"/>
    <property type="project" value="TreeGrafter"/>
</dbReference>
<reference evidence="7 8" key="1">
    <citation type="submission" date="2020-08" db="EMBL/GenBank/DDBJ databases">
        <title>Complete Genome Sequence of Effusibacillus dendaii Strain skT53, Isolated from Farmland soil.</title>
        <authorList>
            <person name="Konishi T."/>
            <person name="Kawasaki H."/>
        </authorList>
    </citation>
    <scope>NUCLEOTIDE SEQUENCE [LARGE SCALE GENOMIC DNA]</scope>
    <source>
        <strain evidence="8">skT53</strain>
    </source>
</reference>
<feature type="transmembrane region" description="Helical" evidence="5">
    <location>
        <begin position="279"/>
        <end position="296"/>
    </location>
</feature>
<evidence type="ECO:0000256" key="5">
    <source>
        <dbReference type="HAMAP-Rule" id="MF_01350"/>
    </source>
</evidence>
<comment type="subunit">
    <text evidence="5">NDH-1 is composed of 14 different subunits. Subunits NuoA, H, J, K, L, M, N constitute the membrane sector of the complex.</text>
</comment>
<comment type="subcellular location">
    <subcellularLocation>
        <location evidence="5 6">Cell membrane</location>
        <topology evidence="5 6">Multi-pass membrane protein</topology>
    </subcellularLocation>
    <subcellularLocation>
        <location evidence="1">Membrane</location>
        <topology evidence="1">Multi-pass membrane protein</topology>
    </subcellularLocation>
</comment>
<keyword evidence="3 5" id="KW-1133">Transmembrane helix</keyword>
<dbReference type="PANTHER" id="PTHR11432">
    <property type="entry name" value="NADH DEHYDROGENASE SUBUNIT 1"/>
    <property type="match status" value="1"/>
</dbReference>
<dbReference type="InterPro" id="IPR001694">
    <property type="entry name" value="NADH_UbQ_OxRdtase_su1/FPO"/>
</dbReference>
<feature type="transmembrane region" description="Helical" evidence="5">
    <location>
        <begin position="253"/>
        <end position="273"/>
    </location>
</feature>
<dbReference type="PROSITE" id="PS00668">
    <property type="entry name" value="COMPLEX1_ND1_2"/>
    <property type="match status" value="1"/>
</dbReference>
<organism evidence="7 8">
    <name type="scientific">Effusibacillus dendaii</name>
    <dbReference type="NCBI Taxonomy" id="2743772"/>
    <lineage>
        <taxon>Bacteria</taxon>
        <taxon>Bacillati</taxon>
        <taxon>Bacillota</taxon>
        <taxon>Bacilli</taxon>
        <taxon>Bacillales</taxon>
        <taxon>Alicyclobacillaceae</taxon>
        <taxon>Effusibacillus</taxon>
    </lineage>
</organism>
<dbReference type="AlphaFoldDB" id="A0A7I8DIR1"/>
<sequence length="335" mass="37436">MWNLLWGWIDQPLTATSALFMIIGAVVVLAVVLGVVTYSIYFERKIIGWMQGRIGPNRVGPFGLFQSFADILKLLIKEDIVPAKADRLMFLVAPMITYVPSFMVLAVIPYTAQHWFTAQLNVGILYYIALSSISIIGIVLGGWASNNKYSLIGGLRSAAQMISYEIPLALSMLGVVLMAGSLNLIDIVKAQENFPYVWYVVPQILGFVVFIISATAELNRTPFDLPEAESELVSGYFTEYSGFRFAFYMLAEYVYITAMAGLAAALFFGGWSGPLLPGWLWYAIKASAFIFLMFWLRATYPRVRNDQLMGFSWKVLIPLALLNIFLTAIIKIAMM</sequence>
<dbReference type="Proteomes" id="UP000593802">
    <property type="component" value="Chromosome"/>
</dbReference>
<keyword evidence="5 6" id="KW-0520">NAD</keyword>